<evidence type="ECO:0000313" key="4">
    <source>
        <dbReference type="Proteomes" id="UP000038010"/>
    </source>
</evidence>
<dbReference type="Pfam" id="PF26292">
    <property type="entry name" value="PUA_elF2D"/>
    <property type="match status" value="1"/>
</dbReference>
<dbReference type="Gene3D" id="3.30.780.10">
    <property type="entry name" value="SUI1-like domain"/>
    <property type="match status" value="1"/>
</dbReference>
<comment type="caution">
    <text evidence="3">The sequence shown here is derived from an EMBL/GenBank/DDBJ whole genome shotgun (WGS) entry which is preliminary data.</text>
</comment>
<dbReference type="SUPFAM" id="SSF55159">
    <property type="entry name" value="eIF1-like"/>
    <property type="match status" value="1"/>
</dbReference>
<dbReference type="GO" id="GO:0003743">
    <property type="term" value="F:translation initiation factor activity"/>
    <property type="evidence" value="ECO:0007669"/>
    <property type="project" value="InterPro"/>
</dbReference>
<dbReference type="AlphaFoldDB" id="A0A0N1H4S2"/>
<dbReference type="OrthoDB" id="199771at2759"/>
<dbReference type="PANTHER" id="PTHR12217">
    <property type="entry name" value="EUKARYOTIC TRANSLATION INITIATION FACTOR 2D"/>
    <property type="match status" value="1"/>
</dbReference>
<protein>
    <submittedName>
        <fullName evidence="3">Translation machinery-associated protein 64</fullName>
    </submittedName>
</protein>
<dbReference type="PANTHER" id="PTHR12217:SF4">
    <property type="entry name" value="EUKARYOTIC TRANSLATION INITIATION FACTOR 2D"/>
    <property type="match status" value="1"/>
</dbReference>
<dbReference type="CDD" id="cd11608">
    <property type="entry name" value="eIF2D_C"/>
    <property type="match status" value="1"/>
</dbReference>
<dbReference type="InterPro" id="IPR036877">
    <property type="entry name" value="SUI1_dom_sf"/>
</dbReference>
<proteinExistence type="predicted"/>
<dbReference type="GO" id="GO:0001731">
    <property type="term" value="P:formation of translation preinitiation complex"/>
    <property type="evidence" value="ECO:0007669"/>
    <property type="project" value="InterPro"/>
</dbReference>
<sequence length="627" mass="67815">MFKKKPQIKNLSPLRSSDRRKLADQIIADYQVIVPSDQEQENASDASPAPTLSSIRSSLLPDNLQSARFTTLAGATATLVSGTVYVGSHPGLEERILWIQYGKEVRLYPTVYTLWQNPGLVPLLHTPDFVIEKLQTGADLMTPGLFGGPPWPERASPGAVVAVAGMQNDTVPVWVGTCKIDVSALGRVQGMKGAAVEGIHWKGDELWTWSQSGVGGRAAPTAIEGWSGLASRLATGIEDADLDDDEEDAAQEEGGVSLVAPLEEEHTENETQQPNGDTEHVPTTPEVDAAFKEAFLFSVVSAKKSGSPPPRYGIDFPIGQAGVIDKMIKPFLRYDSPHYTIKNTSSSGETRIYDIDFDDQQVLVFTPYSLPTPKTAAAKPPNDSKTSNGTHASDVRLVTLFRPSPKLYPDLFPSKHGFYSGAQVSQTLKTYITANPELSQGTSSKRHIKLNPFIANTILNGSSSEDNAILAAGEIGRDVLSRRISDDTILMAPHWVLLQPPASKEYNPADPAATLSAHNIKPKPYPPPSVLITIEKRTGTKTVTRISGFETFGLNPQTLAPELQKKCAGSASIGQLMGGKPGTMEITVQGDQTDIVRSELVKRGVHTEWVQVDDKTKKKKKGAQPGR</sequence>
<dbReference type="EMBL" id="LFJN01000031">
    <property type="protein sequence ID" value="KPI36447.1"/>
    <property type="molecule type" value="Genomic_DNA"/>
</dbReference>
<dbReference type="InterPro" id="IPR015947">
    <property type="entry name" value="PUA-like_sf"/>
</dbReference>
<feature type="domain" description="SUI1" evidence="2">
    <location>
        <begin position="530"/>
        <end position="604"/>
    </location>
</feature>
<dbReference type="SUPFAM" id="SSF88697">
    <property type="entry name" value="PUA domain-like"/>
    <property type="match status" value="1"/>
</dbReference>
<dbReference type="InterPro" id="IPR001950">
    <property type="entry name" value="SUI1"/>
</dbReference>
<dbReference type="FunFam" id="3.30.780.10:FF:000008">
    <property type="entry name" value="eukaryotic translation initiation factor 2D"/>
    <property type="match status" value="1"/>
</dbReference>
<dbReference type="InterPro" id="IPR048248">
    <property type="entry name" value="PUA_eIF2d-like"/>
</dbReference>
<reference evidence="3 4" key="1">
    <citation type="submission" date="2015-06" db="EMBL/GenBank/DDBJ databases">
        <title>Draft genome of the ant-associated black yeast Phialophora attae CBS 131958.</title>
        <authorList>
            <person name="Moreno L.F."/>
            <person name="Stielow B.J."/>
            <person name="de Hoog S."/>
            <person name="Vicente V.A."/>
            <person name="Weiss V.A."/>
            <person name="de Vries M."/>
            <person name="Cruz L.M."/>
            <person name="Souza E.M."/>
        </authorList>
    </citation>
    <scope>NUCLEOTIDE SEQUENCE [LARGE SCALE GENOMIC DNA]</scope>
    <source>
        <strain evidence="3 4">CBS 131958</strain>
    </source>
</reference>
<gene>
    <name evidence="3" type="ORF">AB675_2980</name>
</gene>
<dbReference type="InterPro" id="IPR039759">
    <property type="entry name" value="eIF2D_SUI1"/>
</dbReference>
<dbReference type="Pfam" id="PF01253">
    <property type="entry name" value="SUI1"/>
    <property type="match status" value="1"/>
</dbReference>
<evidence type="ECO:0000313" key="3">
    <source>
        <dbReference type="EMBL" id="KPI36447.1"/>
    </source>
</evidence>
<evidence type="ECO:0000256" key="1">
    <source>
        <dbReference type="SAM" id="MobiDB-lite"/>
    </source>
</evidence>
<dbReference type="RefSeq" id="XP_017996410.1">
    <property type="nucleotide sequence ID" value="XM_018142994.1"/>
</dbReference>
<dbReference type="STRING" id="1664694.A0A0N1H4S2"/>
<keyword evidence="4" id="KW-1185">Reference proteome</keyword>
<accession>A0A0N1H4S2</accession>
<evidence type="ECO:0000259" key="2">
    <source>
        <dbReference type="PROSITE" id="PS50296"/>
    </source>
</evidence>
<dbReference type="CDD" id="cd21156">
    <property type="entry name" value="PUA_eIF2d-like"/>
    <property type="match status" value="1"/>
</dbReference>
<dbReference type="InterPro" id="IPR039757">
    <property type="entry name" value="EIF2D"/>
</dbReference>
<feature type="region of interest" description="Disordered" evidence="1">
    <location>
        <begin position="264"/>
        <end position="283"/>
    </location>
</feature>
<name>A0A0N1H4S2_9EURO</name>
<organism evidence="3 4">
    <name type="scientific">Cyphellophora attinorum</name>
    <dbReference type="NCBI Taxonomy" id="1664694"/>
    <lineage>
        <taxon>Eukaryota</taxon>
        <taxon>Fungi</taxon>
        <taxon>Dikarya</taxon>
        <taxon>Ascomycota</taxon>
        <taxon>Pezizomycotina</taxon>
        <taxon>Eurotiomycetes</taxon>
        <taxon>Chaetothyriomycetidae</taxon>
        <taxon>Chaetothyriales</taxon>
        <taxon>Cyphellophoraceae</taxon>
        <taxon>Cyphellophora</taxon>
    </lineage>
</organism>
<dbReference type="Proteomes" id="UP000038010">
    <property type="component" value="Unassembled WGS sequence"/>
</dbReference>
<dbReference type="Gene3D" id="3.10.400.20">
    <property type="match status" value="1"/>
</dbReference>
<dbReference type="PROSITE" id="PS50296">
    <property type="entry name" value="SUI1"/>
    <property type="match status" value="1"/>
</dbReference>
<dbReference type="VEuPathDB" id="FungiDB:AB675_2980"/>
<dbReference type="GeneID" id="28734874"/>